<dbReference type="Proteomes" id="UP000529852">
    <property type="component" value="Unassembled WGS sequence"/>
</dbReference>
<feature type="non-terminal residue" evidence="1">
    <location>
        <position position="1"/>
    </location>
</feature>
<dbReference type="AlphaFoldDB" id="A0A7K5BC19"/>
<evidence type="ECO:0000313" key="1">
    <source>
        <dbReference type="EMBL" id="NWR93585.1"/>
    </source>
</evidence>
<dbReference type="EMBL" id="VYZD01001151">
    <property type="protein sequence ID" value="NWR93585.1"/>
    <property type="molecule type" value="Genomic_DNA"/>
</dbReference>
<dbReference type="GO" id="GO:0001786">
    <property type="term" value="F:phosphatidylserine binding"/>
    <property type="evidence" value="ECO:0007669"/>
    <property type="project" value="TreeGrafter"/>
</dbReference>
<dbReference type="GO" id="GO:0070273">
    <property type="term" value="F:phosphatidylinositol-4-phosphate binding"/>
    <property type="evidence" value="ECO:0007669"/>
    <property type="project" value="TreeGrafter"/>
</dbReference>
<dbReference type="GO" id="GO:0042742">
    <property type="term" value="P:defense response to bacterium"/>
    <property type="evidence" value="ECO:0007669"/>
    <property type="project" value="TreeGrafter"/>
</dbReference>
<sequence length="105" mass="11831">TWFDSAELLEDQLLLLLKSLEREIVPQQLKLVRTHITLGLFEGPFRVDASLLSFPRQEEQSFTMDLVELSGVKLREDGSAVPIEQPFEAVAALYIALYVLNLLSG</sequence>
<protein>
    <submittedName>
        <fullName evidence="1">GSDA3 protein</fullName>
    </submittedName>
</protein>
<dbReference type="GO" id="GO:0070269">
    <property type="term" value="P:pyroptotic inflammatory response"/>
    <property type="evidence" value="ECO:0007669"/>
    <property type="project" value="TreeGrafter"/>
</dbReference>
<gene>
    <name evidence="1" type="primary">Gsdma3</name>
    <name evidence="1" type="ORF">FURFIG_R10945</name>
</gene>
<feature type="non-terminal residue" evidence="1">
    <location>
        <position position="105"/>
    </location>
</feature>
<comment type="caution">
    <text evidence="1">The sequence shown here is derived from an EMBL/GenBank/DDBJ whole genome shotgun (WGS) entry which is preliminary data.</text>
</comment>
<proteinExistence type="predicted"/>
<dbReference type="GO" id="GO:0005546">
    <property type="term" value="F:phosphatidylinositol-4,5-bisphosphate binding"/>
    <property type="evidence" value="ECO:0007669"/>
    <property type="project" value="TreeGrafter"/>
</dbReference>
<accession>A0A7K5BC19</accession>
<dbReference type="InterPro" id="IPR007677">
    <property type="entry name" value="Gasdermin"/>
</dbReference>
<keyword evidence="2" id="KW-1185">Reference proteome</keyword>
<reference evidence="1 2" key="1">
    <citation type="submission" date="2019-09" db="EMBL/GenBank/DDBJ databases">
        <title>Bird 10,000 Genomes (B10K) Project - Family phase.</title>
        <authorList>
            <person name="Zhang G."/>
        </authorList>
    </citation>
    <scope>NUCLEOTIDE SEQUENCE [LARGE SCALE GENOMIC DNA]</scope>
    <source>
        <strain evidence="1">B10K-DU-003-06</strain>
    </source>
</reference>
<organism evidence="1 2">
    <name type="scientific">Furnarius figulus</name>
    <dbReference type="NCBI Taxonomy" id="463165"/>
    <lineage>
        <taxon>Eukaryota</taxon>
        <taxon>Metazoa</taxon>
        <taxon>Chordata</taxon>
        <taxon>Craniata</taxon>
        <taxon>Vertebrata</taxon>
        <taxon>Euteleostomi</taxon>
        <taxon>Archelosauria</taxon>
        <taxon>Archosauria</taxon>
        <taxon>Dinosauria</taxon>
        <taxon>Saurischia</taxon>
        <taxon>Theropoda</taxon>
        <taxon>Coelurosauria</taxon>
        <taxon>Aves</taxon>
        <taxon>Neognathae</taxon>
        <taxon>Neoaves</taxon>
        <taxon>Telluraves</taxon>
        <taxon>Australaves</taxon>
        <taxon>Passeriformes</taxon>
        <taxon>Furnariidae</taxon>
        <taxon>Furnarius</taxon>
    </lineage>
</organism>
<name>A0A7K5BC19_9FURN</name>
<dbReference type="PANTHER" id="PTHR16399">
    <property type="entry name" value="GASDERMIN"/>
    <property type="match status" value="1"/>
</dbReference>
<dbReference type="PANTHER" id="PTHR16399:SF18">
    <property type="entry name" value="GASDERMIN-A"/>
    <property type="match status" value="1"/>
</dbReference>
<evidence type="ECO:0000313" key="2">
    <source>
        <dbReference type="Proteomes" id="UP000529852"/>
    </source>
</evidence>